<evidence type="ECO:0000256" key="2">
    <source>
        <dbReference type="ARBA" id="ARBA00009399"/>
    </source>
</evidence>
<dbReference type="PANTHER" id="PTHR38459:SF1">
    <property type="entry name" value="PROPHAGE BACTOPRENOL-LINKED GLUCOSE TRANSLOCASE HOMOLOG"/>
    <property type="match status" value="1"/>
</dbReference>
<comment type="subcellular location">
    <subcellularLocation>
        <location evidence="1">Membrane</location>
        <topology evidence="1">Multi-pass membrane protein</topology>
    </subcellularLocation>
</comment>
<comment type="caution">
    <text evidence="8">The sequence shown here is derived from an EMBL/GenBank/DDBJ whole genome shotgun (WGS) entry which is preliminary data.</text>
</comment>
<feature type="transmembrane region" description="Helical" evidence="6">
    <location>
        <begin position="39"/>
        <end position="60"/>
    </location>
</feature>
<dbReference type="PANTHER" id="PTHR38459">
    <property type="entry name" value="PROPHAGE BACTOPRENOL-LINKED GLUCOSE TRANSLOCASE HOMOLOG"/>
    <property type="match status" value="1"/>
</dbReference>
<dbReference type="GO" id="GO:0000271">
    <property type="term" value="P:polysaccharide biosynthetic process"/>
    <property type="evidence" value="ECO:0007669"/>
    <property type="project" value="InterPro"/>
</dbReference>
<evidence type="ECO:0000313" key="9">
    <source>
        <dbReference type="Proteomes" id="UP000520814"/>
    </source>
</evidence>
<evidence type="ECO:0000313" key="8">
    <source>
        <dbReference type="EMBL" id="MBB6050287.1"/>
    </source>
</evidence>
<proteinExistence type="inferred from homology"/>
<sequence>MILHALRERPGLTQLVKFCIVGGSSTIIDFGIYNFLLGVGLSTLLALTVAFLAGVANSFHWNRRWTFRATQGDQGKQISRFLAANGIGWLLNLIVTTLALVLAAHWHLTNAHHTPQETLHLVLYRAANDTQGFTRQALNAAKLCATFVVLGWNFVAAKFFTFKEG</sequence>
<dbReference type="InterPro" id="IPR007267">
    <property type="entry name" value="GtrA_DPMS_TM"/>
</dbReference>
<comment type="similarity">
    <text evidence="2">Belongs to the GtrA family.</text>
</comment>
<evidence type="ECO:0000256" key="4">
    <source>
        <dbReference type="ARBA" id="ARBA00022989"/>
    </source>
</evidence>
<keyword evidence="4 6" id="KW-1133">Transmembrane helix</keyword>
<dbReference type="EMBL" id="JACHGW010000002">
    <property type="protein sequence ID" value="MBB6050287.1"/>
    <property type="molecule type" value="Genomic_DNA"/>
</dbReference>
<evidence type="ECO:0000256" key="1">
    <source>
        <dbReference type="ARBA" id="ARBA00004141"/>
    </source>
</evidence>
<evidence type="ECO:0000256" key="3">
    <source>
        <dbReference type="ARBA" id="ARBA00022692"/>
    </source>
</evidence>
<accession>A0A7W9SP73</accession>
<keyword evidence="5 6" id="KW-0472">Membrane</keyword>
<name>A0A7W9SP73_ARMRO</name>
<gene>
    <name evidence="8" type="ORF">HNQ39_002078</name>
</gene>
<dbReference type="AlphaFoldDB" id="A0A7W9SP73"/>
<dbReference type="GO" id="GO:0005886">
    <property type="term" value="C:plasma membrane"/>
    <property type="evidence" value="ECO:0007669"/>
    <property type="project" value="TreeGrafter"/>
</dbReference>
<reference evidence="8 9" key="1">
    <citation type="submission" date="2020-08" db="EMBL/GenBank/DDBJ databases">
        <title>Genomic Encyclopedia of Type Strains, Phase IV (KMG-IV): sequencing the most valuable type-strain genomes for metagenomic binning, comparative biology and taxonomic classification.</title>
        <authorList>
            <person name="Goeker M."/>
        </authorList>
    </citation>
    <scope>NUCLEOTIDE SEQUENCE [LARGE SCALE GENOMIC DNA]</scope>
    <source>
        <strain evidence="8 9">DSM 23562</strain>
    </source>
</reference>
<dbReference type="InterPro" id="IPR051401">
    <property type="entry name" value="GtrA_CellWall_Glycosyl"/>
</dbReference>
<keyword evidence="9" id="KW-1185">Reference proteome</keyword>
<protein>
    <submittedName>
        <fullName evidence="8">Putative flippase GtrA</fullName>
    </submittedName>
</protein>
<evidence type="ECO:0000256" key="6">
    <source>
        <dbReference type="SAM" id="Phobius"/>
    </source>
</evidence>
<evidence type="ECO:0000256" key="5">
    <source>
        <dbReference type="ARBA" id="ARBA00023136"/>
    </source>
</evidence>
<feature type="domain" description="GtrA/DPMS transmembrane" evidence="7">
    <location>
        <begin position="17"/>
        <end position="162"/>
    </location>
</feature>
<feature type="transmembrane region" description="Helical" evidence="6">
    <location>
        <begin position="81"/>
        <end position="106"/>
    </location>
</feature>
<feature type="transmembrane region" description="Helical" evidence="6">
    <location>
        <begin position="12"/>
        <end position="33"/>
    </location>
</feature>
<keyword evidence="3 6" id="KW-0812">Transmembrane</keyword>
<dbReference type="RefSeq" id="WP_184194958.1">
    <property type="nucleotide sequence ID" value="NZ_JACHGW010000002.1"/>
</dbReference>
<evidence type="ECO:0000259" key="7">
    <source>
        <dbReference type="Pfam" id="PF04138"/>
    </source>
</evidence>
<feature type="transmembrane region" description="Helical" evidence="6">
    <location>
        <begin position="140"/>
        <end position="160"/>
    </location>
</feature>
<dbReference type="Pfam" id="PF04138">
    <property type="entry name" value="GtrA_DPMS_TM"/>
    <property type="match status" value="1"/>
</dbReference>
<organism evidence="8 9">
    <name type="scientific">Armatimonas rosea</name>
    <dbReference type="NCBI Taxonomy" id="685828"/>
    <lineage>
        <taxon>Bacteria</taxon>
        <taxon>Bacillati</taxon>
        <taxon>Armatimonadota</taxon>
        <taxon>Armatimonadia</taxon>
        <taxon>Armatimonadales</taxon>
        <taxon>Armatimonadaceae</taxon>
        <taxon>Armatimonas</taxon>
    </lineage>
</organism>
<dbReference type="Proteomes" id="UP000520814">
    <property type="component" value="Unassembled WGS sequence"/>
</dbReference>